<sequence length="396" mass="40525">MKLSPATLLLTVTGVSGAAISPRHDGKALYFLDNNPAGASVVALQISEKDGTLSNPVRTFTGGVGLLGLTGTGAPGMSDTTFSQDIVVVSGNQLFTVSPGSNTLSVFAISPTNPSTLTPVGAPISTGGGDFPNSVAFSHALHLACVLNTGVKAGVACFHVDTRTGVTPSGDFVPLPGINQASNPPTGPPNTGSDIVFNPSSTALFVTVKGDGTNPGYIYAFPVVGDKISAKGVVVSRPPELLIDFSISFFGRDDTRAVVTDPAYGASFVEVSYPSLEVKVTKQVVVANQGATCWSVFSERFNAVFIFDGGNPNVTTLDPATGDVKYTIVGPTGKGGSFDSIASGKYLYVLQGAAGISVFSLEGSVGAHKVPKLVQSLELSGLGSRQGWMGLAVYPN</sequence>
<accession>A0AAE0MED4</accession>
<dbReference type="Proteomes" id="UP001283341">
    <property type="component" value="Unassembled WGS sequence"/>
</dbReference>
<organism evidence="2 3">
    <name type="scientific">Apodospora peruviana</name>
    <dbReference type="NCBI Taxonomy" id="516989"/>
    <lineage>
        <taxon>Eukaryota</taxon>
        <taxon>Fungi</taxon>
        <taxon>Dikarya</taxon>
        <taxon>Ascomycota</taxon>
        <taxon>Pezizomycotina</taxon>
        <taxon>Sordariomycetes</taxon>
        <taxon>Sordariomycetidae</taxon>
        <taxon>Sordariales</taxon>
        <taxon>Lasiosphaeriaceae</taxon>
        <taxon>Apodospora</taxon>
    </lineage>
</organism>
<dbReference type="EMBL" id="JAUEDM010000001">
    <property type="protein sequence ID" value="KAK3329357.1"/>
    <property type="molecule type" value="Genomic_DNA"/>
</dbReference>
<evidence type="ECO:0008006" key="4">
    <source>
        <dbReference type="Google" id="ProtNLM"/>
    </source>
</evidence>
<dbReference type="InterPro" id="IPR015943">
    <property type="entry name" value="WD40/YVTN_repeat-like_dom_sf"/>
</dbReference>
<proteinExistence type="predicted"/>
<feature type="signal peptide" evidence="1">
    <location>
        <begin position="1"/>
        <end position="17"/>
    </location>
</feature>
<protein>
    <recommendedName>
        <fullName evidence="4">3-carboxymuconate cyclase</fullName>
    </recommendedName>
</protein>
<evidence type="ECO:0000256" key="1">
    <source>
        <dbReference type="SAM" id="SignalP"/>
    </source>
</evidence>
<reference evidence="2" key="2">
    <citation type="submission" date="2023-06" db="EMBL/GenBank/DDBJ databases">
        <authorList>
            <consortium name="Lawrence Berkeley National Laboratory"/>
            <person name="Haridas S."/>
            <person name="Hensen N."/>
            <person name="Bonometti L."/>
            <person name="Westerberg I."/>
            <person name="Brannstrom I.O."/>
            <person name="Guillou S."/>
            <person name="Cros-Aarteil S."/>
            <person name="Calhoun S."/>
            <person name="Kuo A."/>
            <person name="Mondo S."/>
            <person name="Pangilinan J."/>
            <person name="Riley R."/>
            <person name="Labutti K."/>
            <person name="Andreopoulos B."/>
            <person name="Lipzen A."/>
            <person name="Chen C."/>
            <person name="Yanf M."/>
            <person name="Daum C."/>
            <person name="Ng V."/>
            <person name="Clum A."/>
            <person name="Steindorff A."/>
            <person name="Ohm R."/>
            <person name="Martin F."/>
            <person name="Silar P."/>
            <person name="Natvig D."/>
            <person name="Lalanne C."/>
            <person name="Gautier V."/>
            <person name="Ament-Velasquez S.L."/>
            <person name="Kruys A."/>
            <person name="Hutchinson M.I."/>
            <person name="Powell A.J."/>
            <person name="Barry K."/>
            <person name="Miller A.N."/>
            <person name="Grigoriev I.V."/>
            <person name="Debuchy R."/>
            <person name="Gladieux P."/>
            <person name="Thoren M.H."/>
            <person name="Johannesson H."/>
        </authorList>
    </citation>
    <scope>NUCLEOTIDE SEQUENCE</scope>
    <source>
        <strain evidence="2">CBS 118394</strain>
    </source>
</reference>
<dbReference type="AlphaFoldDB" id="A0AAE0MED4"/>
<name>A0AAE0MED4_9PEZI</name>
<evidence type="ECO:0000313" key="3">
    <source>
        <dbReference type="Proteomes" id="UP001283341"/>
    </source>
</evidence>
<feature type="chain" id="PRO_5042273083" description="3-carboxymuconate cyclase" evidence="1">
    <location>
        <begin position="18"/>
        <end position="396"/>
    </location>
</feature>
<dbReference type="Gene3D" id="2.130.10.10">
    <property type="entry name" value="YVTN repeat-like/Quinoprotein amine dehydrogenase"/>
    <property type="match status" value="1"/>
</dbReference>
<comment type="caution">
    <text evidence="2">The sequence shown here is derived from an EMBL/GenBank/DDBJ whole genome shotgun (WGS) entry which is preliminary data.</text>
</comment>
<keyword evidence="1" id="KW-0732">Signal</keyword>
<keyword evidence="3" id="KW-1185">Reference proteome</keyword>
<dbReference type="SUPFAM" id="SSF75011">
    <property type="entry name" value="3-carboxy-cis,cis-mucoante lactonizing enzyme"/>
    <property type="match status" value="1"/>
</dbReference>
<reference evidence="2" key="1">
    <citation type="journal article" date="2023" name="Mol. Phylogenet. Evol.">
        <title>Genome-scale phylogeny and comparative genomics of the fungal order Sordariales.</title>
        <authorList>
            <person name="Hensen N."/>
            <person name="Bonometti L."/>
            <person name="Westerberg I."/>
            <person name="Brannstrom I.O."/>
            <person name="Guillou S."/>
            <person name="Cros-Aarteil S."/>
            <person name="Calhoun S."/>
            <person name="Haridas S."/>
            <person name="Kuo A."/>
            <person name="Mondo S."/>
            <person name="Pangilinan J."/>
            <person name="Riley R."/>
            <person name="LaButti K."/>
            <person name="Andreopoulos B."/>
            <person name="Lipzen A."/>
            <person name="Chen C."/>
            <person name="Yan M."/>
            <person name="Daum C."/>
            <person name="Ng V."/>
            <person name="Clum A."/>
            <person name="Steindorff A."/>
            <person name="Ohm R.A."/>
            <person name="Martin F."/>
            <person name="Silar P."/>
            <person name="Natvig D.O."/>
            <person name="Lalanne C."/>
            <person name="Gautier V."/>
            <person name="Ament-Velasquez S.L."/>
            <person name="Kruys A."/>
            <person name="Hutchinson M.I."/>
            <person name="Powell A.J."/>
            <person name="Barry K."/>
            <person name="Miller A.N."/>
            <person name="Grigoriev I.V."/>
            <person name="Debuchy R."/>
            <person name="Gladieux P."/>
            <person name="Hiltunen Thoren M."/>
            <person name="Johannesson H."/>
        </authorList>
    </citation>
    <scope>NUCLEOTIDE SEQUENCE</scope>
    <source>
        <strain evidence="2">CBS 118394</strain>
    </source>
</reference>
<evidence type="ECO:0000313" key="2">
    <source>
        <dbReference type="EMBL" id="KAK3329357.1"/>
    </source>
</evidence>
<gene>
    <name evidence="2" type="ORF">B0H66DRAFT_634545</name>
</gene>